<keyword evidence="2" id="KW-1185">Reference proteome</keyword>
<evidence type="ECO:0000313" key="2">
    <source>
        <dbReference type="Proteomes" id="UP001597365"/>
    </source>
</evidence>
<dbReference type="Proteomes" id="UP001597365">
    <property type="component" value="Unassembled WGS sequence"/>
</dbReference>
<name>A0ABW4PSB5_9ACTN</name>
<evidence type="ECO:0000313" key="1">
    <source>
        <dbReference type="EMBL" id="MFD1832311.1"/>
    </source>
</evidence>
<gene>
    <name evidence="1" type="ORF">ACFSJS_22060</name>
</gene>
<sequence length="84" mass="8856">MKPPGRRPPAGPRPLREIRPDLVIPTGKRKGSNPSVASIHRALAEQAKHGAHPEAVEAAHADFAALNNGAVPGFRTRAEALGSR</sequence>
<proteinExistence type="predicted"/>
<reference evidence="2" key="1">
    <citation type="journal article" date="2019" name="Int. J. Syst. Evol. Microbiol.">
        <title>The Global Catalogue of Microorganisms (GCM) 10K type strain sequencing project: providing services to taxonomists for standard genome sequencing and annotation.</title>
        <authorList>
            <consortium name="The Broad Institute Genomics Platform"/>
            <consortium name="The Broad Institute Genome Sequencing Center for Infectious Disease"/>
            <person name="Wu L."/>
            <person name="Ma J."/>
        </authorList>
    </citation>
    <scope>NUCLEOTIDE SEQUENCE [LARGE SCALE GENOMIC DNA]</scope>
    <source>
        <strain evidence="2">CGMCC 4.7455</strain>
    </source>
</reference>
<dbReference type="RefSeq" id="WP_380903104.1">
    <property type="nucleotide sequence ID" value="NZ_JBHUFU010000014.1"/>
</dbReference>
<organism evidence="1 2">
    <name type="scientific">Streptomyces desertarenae</name>
    <dbReference type="NCBI Taxonomy" id="2666184"/>
    <lineage>
        <taxon>Bacteria</taxon>
        <taxon>Bacillati</taxon>
        <taxon>Actinomycetota</taxon>
        <taxon>Actinomycetes</taxon>
        <taxon>Kitasatosporales</taxon>
        <taxon>Streptomycetaceae</taxon>
        <taxon>Streptomyces</taxon>
    </lineage>
</organism>
<dbReference type="EMBL" id="JBHUFU010000014">
    <property type="protein sequence ID" value="MFD1832311.1"/>
    <property type="molecule type" value="Genomic_DNA"/>
</dbReference>
<comment type="caution">
    <text evidence="1">The sequence shown here is derived from an EMBL/GenBank/DDBJ whole genome shotgun (WGS) entry which is preliminary data.</text>
</comment>
<protein>
    <submittedName>
        <fullName evidence="1">Uncharacterized protein</fullName>
    </submittedName>
</protein>
<accession>A0ABW4PSB5</accession>